<dbReference type="PANTHER" id="PTHR33529:SF6">
    <property type="entry name" value="YJGP_YJGQ FAMILY PERMEASE"/>
    <property type="match status" value="1"/>
</dbReference>
<evidence type="ECO:0000256" key="1">
    <source>
        <dbReference type="ARBA" id="ARBA00004651"/>
    </source>
</evidence>
<evidence type="ECO:0000256" key="5">
    <source>
        <dbReference type="ARBA" id="ARBA00023136"/>
    </source>
</evidence>
<evidence type="ECO:0000256" key="3">
    <source>
        <dbReference type="ARBA" id="ARBA00022692"/>
    </source>
</evidence>
<dbReference type="GO" id="GO:0015920">
    <property type="term" value="P:lipopolysaccharide transport"/>
    <property type="evidence" value="ECO:0007669"/>
    <property type="project" value="TreeGrafter"/>
</dbReference>
<comment type="subcellular location">
    <subcellularLocation>
        <location evidence="1">Cell membrane</location>
        <topology evidence="1">Multi-pass membrane protein</topology>
    </subcellularLocation>
</comment>
<gene>
    <name evidence="8" type="ORF">M23134_00236</name>
</gene>
<evidence type="ECO:0000256" key="7">
    <source>
        <dbReference type="SAM" id="Phobius"/>
    </source>
</evidence>
<keyword evidence="6" id="KW-0175">Coiled coil</keyword>
<keyword evidence="5 7" id="KW-0472">Membrane</keyword>
<name>A1ZP03_MICM2</name>
<reference evidence="8 9" key="1">
    <citation type="submission" date="2007-01" db="EMBL/GenBank/DDBJ databases">
        <authorList>
            <person name="Haygood M."/>
            <person name="Podell S."/>
            <person name="Anderson C."/>
            <person name="Hopkinson B."/>
            <person name="Roe K."/>
            <person name="Barbeau K."/>
            <person name="Gaasterland T."/>
            <person name="Ferriera S."/>
            <person name="Johnson J."/>
            <person name="Kravitz S."/>
            <person name="Beeson K."/>
            <person name="Sutton G."/>
            <person name="Rogers Y.-H."/>
            <person name="Friedman R."/>
            <person name="Frazier M."/>
            <person name="Venter J.C."/>
        </authorList>
    </citation>
    <scope>NUCLEOTIDE SEQUENCE [LARGE SCALE GENOMIC DNA]</scope>
    <source>
        <strain evidence="8 9">ATCC 23134</strain>
    </source>
</reference>
<keyword evidence="4 7" id="KW-1133">Transmembrane helix</keyword>
<dbReference type="PANTHER" id="PTHR33529">
    <property type="entry name" value="SLR0882 PROTEIN-RELATED"/>
    <property type="match status" value="1"/>
</dbReference>
<feature type="transmembrane region" description="Helical" evidence="7">
    <location>
        <begin position="96"/>
        <end position="117"/>
    </location>
</feature>
<feature type="coiled-coil region" evidence="6">
    <location>
        <begin position="259"/>
        <end position="286"/>
    </location>
</feature>
<evidence type="ECO:0000256" key="2">
    <source>
        <dbReference type="ARBA" id="ARBA00022475"/>
    </source>
</evidence>
<dbReference type="AlphaFoldDB" id="A1ZP03"/>
<dbReference type="eggNOG" id="COG0795">
    <property type="taxonomic scope" value="Bacteria"/>
</dbReference>
<dbReference type="InterPro" id="IPR005495">
    <property type="entry name" value="LptG/LptF_permease"/>
</dbReference>
<keyword evidence="9" id="KW-1185">Reference proteome</keyword>
<dbReference type="Proteomes" id="UP000004095">
    <property type="component" value="Unassembled WGS sequence"/>
</dbReference>
<evidence type="ECO:0000256" key="6">
    <source>
        <dbReference type="SAM" id="Coils"/>
    </source>
</evidence>
<evidence type="ECO:0000256" key="4">
    <source>
        <dbReference type="ARBA" id="ARBA00022989"/>
    </source>
</evidence>
<feature type="transmembrane region" description="Helical" evidence="7">
    <location>
        <begin position="404"/>
        <end position="422"/>
    </location>
</feature>
<keyword evidence="3 7" id="KW-0812">Transmembrane</keyword>
<dbReference type="RefSeq" id="WP_002698750.1">
    <property type="nucleotide sequence ID" value="NZ_AAWS01000020.1"/>
</dbReference>
<keyword evidence="2" id="KW-1003">Cell membrane</keyword>
<feature type="transmembrane region" description="Helical" evidence="7">
    <location>
        <begin position="434"/>
        <end position="453"/>
    </location>
</feature>
<comment type="caution">
    <text evidence="8">The sequence shown here is derived from an EMBL/GenBank/DDBJ whole genome shotgun (WGS) entry which is preliminary data.</text>
</comment>
<feature type="transmembrane region" description="Helical" evidence="7">
    <location>
        <begin position="53"/>
        <end position="75"/>
    </location>
</feature>
<dbReference type="OrthoDB" id="1096108at2"/>
<feature type="transmembrane region" description="Helical" evidence="7">
    <location>
        <begin position="377"/>
        <end position="397"/>
    </location>
</feature>
<organism evidence="8 9">
    <name type="scientific">Microscilla marina ATCC 23134</name>
    <dbReference type="NCBI Taxonomy" id="313606"/>
    <lineage>
        <taxon>Bacteria</taxon>
        <taxon>Pseudomonadati</taxon>
        <taxon>Bacteroidota</taxon>
        <taxon>Cytophagia</taxon>
        <taxon>Cytophagales</taxon>
        <taxon>Microscillaceae</taxon>
        <taxon>Microscilla</taxon>
    </lineage>
</organism>
<evidence type="ECO:0000313" key="9">
    <source>
        <dbReference type="Proteomes" id="UP000004095"/>
    </source>
</evidence>
<proteinExistence type="predicted"/>
<evidence type="ECO:0000313" key="8">
    <source>
        <dbReference type="EMBL" id="EAY27795.1"/>
    </source>
</evidence>
<protein>
    <submittedName>
        <fullName evidence="8">Putative permease, YjgP/YjgQ family</fullName>
    </submittedName>
</protein>
<dbReference type="GO" id="GO:0043190">
    <property type="term" value="C:ATP-binding cassette (ABC) transporter complex"/>
    <property type="evidence" value="ECO:0007669"/>
    <property type="project" value="TreeGrafter"/>
</dbReference>
<dbReference type="Pfam" id="PF03739">
    <property type="entry name" value="LptF_LptG"/>
    <property type="match status" value="1"/>
</dbReference>
<sequence>MKKIDKLVLQSFFGPFILTLSVLVFIFLVQQLLQYLDEFMGKGLSYLVFAELVFYFSLHIIPMVLPLATLLASLITFGNLGEHHELTAMKSSGISLIRVLTPLFMVVVCFAVVSFWFNNSIVPKANLDAYSLLYDIRQTKPALDIKEGAFYGGIPNYSIKVNHKFPDGRTLKDVIIYDHSGRRGNKQVILADSGQMYTFDKGNFLAFELFKGVRYHELPTREGARPSEEFLKSKFKHSKMIFSLESFNMDTTDKNLFKSNKIMRNVTELNKDIDSLTRKRKDLEARVLKYISPYYLYHMRDRTIDTLLNEGTKVVSLLKTWKKELDTTRYKKSQAVIYKDAFNRASNVKTVVVNRTKQWQQTIKDRNIFAIEKHRKYTNAVACIIMFLIGAPLGAIIKKGGLGMPIIISIIFFIIFYLLSMTGEKWAKDSMVPVAYGMWGANFILFWVGLFFLRQAKNDSRILEADMYRIYWDKFIRNFKPKSKKKSEVKA</sequence>
<dbReference type="EMBL" id="AAWS01000020">
    <property type="protein sequence ID" value="EAY27795.1"/>
    <property type="molecule type" value="Genomic_DNA"/>
</dbReference>
<accession>A1ZP03</accession>
<feature type="transmembrane region" description="Helical" evidence="7">
    <location>
        <begin position="12"/>
        <end position="33"/>
    </location>
</feature>